<dbReference type="InParanoid" id="A0A0C3ACA0"/>
<keyword evidence="2" id="KW-1185">Reference proteome</keyword>
<dbReference type="EMBL" id="KN833328">
    <property type="protein sequence ID" value="KIM71408.1"/>
    <property type="molecule type" value="Genomic_DNA"/>
</dbReference>
<evidence type="ECO:0000313" key="1">
    <source>
        <dbReference type="EMBL" id="KIM71408.1"/>
    </source>
</evidence>
<gene>
    <name evidence="1" type="ORF">PILCRDRAFT_17106</name>
</gene>
<name>A0A0C3ACA0_PILCF</name>
<dbReference type="AlphaFoldDB" id="A0A0C3ACA0"/>
<reference evidence="2" key="2">
    <citation type="submission" date="2015-01" db="EMBL/GenBank/DDBJ databases">
        <title>Evolutionary Origins and Diversification of the Mycorrhizal Mutualists.</title>
        <authorList>
            <consortium name="DOE Joint Genome Institute"/>
            <consortium name="Mycorrhizal Genomics Consortium"/>
            <person name="Kohler A."/>
            <person name="Kuo A."/>
            <person name="Nagy L.G."/>
            <person name="Floudas D."/>
            <person name="Copeland A."/>
            <person name="Barry K.W."/>
            <person name="Cichocki N."/>
            <person name="Veneault-Fourrey C."/>
            <person name="LaButti K."/>
            <person name="Lindquist E.A."/>
            <person name="Lipzen A."/>
            <person name="Lundell T."/>
            <person name="Morin E."/>
            <person name="Murat C."/>
            <person name="Riley R."/>
            <person name="Ohm R."/>
            <person name="Sun H."/>
            <person name="Tunlid A."/>
            <person name="Henrissat B."/>
            <person name="Grigoriev I.V."/>
            <person name="Hibbett D.S."/>
            <person name="Martin F."/>
        </authorList>
    </citation>
    <scope>NUCLEOTIDE SEQUENCE [LARGE SCALE GENOMIC DNA]</scope>
    <source>
        <strain evidence="2">F 1598</strain>
    </source>
</reference>
<organism evidence="1 2">
    <name type="scientific">Piloderma croceum (strain F 1598)</name>
    <dbReference type="NCBI Taxonomy" id="765440"/>
    <lineage>
        <taxon>Eukaryota</taxon>
        <taxon>Fungi</taxon>
        <taxon>Dikarya</taxon>
        <taxon>Basidiomycota</taxon>
        <taxon>Agaricomycotina</taxon>
        <taxon>Agaricomycetes</taxon>
        <taxon>Agaricomycetidae</taxon>
        <taxon>Atheliales</taxon>
        <taxon>Atheliaceae</taxon>
        <taxon>Piloderma</taxon>
    </lineage>
</organism>
<sequence length="112" mass="13015">MYPVAQSIVLVRRTSRRTRRKRRPVVEDSTNGRTFRFQVALPFMGNLPDVPFQIHDFVFWWEENVVSYGYITAFSRMGDDTVIARINRHGYYARRPGVIVLLPTSALNSLVP</sequence>
<reference evidence="1 2" key="1">
    <citation type="submission" date="2014-04" db="EMBL/GenBank/DDBJ databases">
        <authorList>
            <consortium name="DOE Joint Genome Institute"/>
            <person name="Kuo A."/>
            <person name="Tarkka M."/>
            <person name="Buscot F."/>
            <person name="Kohler A."/>
            <person name="Nagy L.G."/>
            <person name="Floudas D."/>
            <person name="Copeland A."/>
            <person name="Barry K.W."/>
            <person name="Cichocki N."/>
            <person name="Veneault-Fourrey C."/>
            <person name="LaButti K."/>
            <person name="Lindquist E.A."/>
            <person name="Lipzen A."/>
            <person name="Lundell T."/>
            <person name="Morin E."/>
            <person name="Murat C."/>
            <person name="Sun H."/>
            <person name="Tunlid A."/>
            <person name="Henrissat B."/>
            <person name="Grigoriev I.V."/>
            <person name="Hibbett D.S."/>
            <person name="Martin F."/>
            <person name="Nordberg H.P."/>
            <person name="Cantor M.N."/>
            <person name="Hua S.X."/>
        </authorList>
    </citation>
    <scope>NUCLEOTIDE SEQUENCE [LARGE SCALE GENOMIC DNA]</scope>
    <source>
        <strain evidence="1 2">F 1598</strain>
    </source>
</reference>
<dbReference type="Proteomes" id="UP000054166">
    <property type="component" value="Unassembled WGS sequence"/>
</dbReference>
<proteinExistence type="predicted"/>
<evidence type="ECO:0000313" key="2">
    <source>
        <dbReference type="Proteomes" id="UP000054166"/>
    </source>
</evidence>
<dbReference type="HOGENOM" id="CLU_2386941_0_0_1"/>
<accession>A0A0C3ACA0</accession>
<protein>
    <submittedName>
        <fullName evidence="1">Uncharacterized protein</fullName>
    </submittedName>
</protein>